<evidence type="ECO:0000313" key="2">
    <source>
        <dbReference type="Proteomes" id="UP000287651"/>
    </source>
</evidence>
<accession>A0A426YYV4</accession>
<evidence type="ECO:0000313" key="1">
    <source>
        <dbReference type="EMBL" id="RRT56841.1"/>
    </source>
</evidence>
<gene>
    <name evidence="1" type="ORF">B296_00041613</name>
</gene>
<sequence>MAISYGRRSLLLPRSPGKASHKHLLLFPYLLEHLASVLTQHHHYMRVLADRLRDARVSIDHLSKDNNVLWAQAGRRYSLNLNPSHLI</sequence>
<reference evidence="1 2" key="1">
    <citation type="journal article" date="2014" name="Agronomy (Basel)">
        <title>A Draft Genome Sequence for Ensete ventricosum, the Drought-Tolerant Tree Against Hunger.</title>
        <authorList>
            <person name="Harrison J."/>
            <person name="Moore K.A."/>
            <person name="Paszkiewicz K."/>
            <person name="Jones T."/>
            <person name="Grant M."/>
            <person name="Ambacheew D."/>
            <person name="Muzemil S."/>
            <person name="Studholme D.J."/>
        </authorList>
    </citation>
    <scope>NUCLEOTIDE SEQUENCE [LARGE SCALE GENOMIC DNA]</scope>
</reference>
<dbReference type="AlphaFoldDB" id="A0A426YYV4"/>
<dbReference type="Proteomes" id="UP000287651">
    <property type="component" value="Unassembled WGS sequence"/>
</dbReference>
<comment type="caution">
    <text evidence="1">The sequence shown here is derived from an EMBL/GenBank/DDBJ whole genome shotgun (WGS) entry which is preliminary data.</text>
</comment>
<name>A0A426YYV4_ENSVE</name>
<organism evidence="1 2">
    <name type="scientific">Ensete ventricosum</name>
    <name type="common">Abyssinian banana</name>
    <name type="synonym">Musa ensete</name>
    <dbReference type="NCBI Taxonomy" id="4639"/>
    <lineage>
        <taxon>Eukaryota</taxon>
        <taxon>Viridiplantae</taxon>
        <taxon>Streptophyta</taxon>
        <taxon>Embryophyta</taxon>
        <taxon>Tracheophyta</taxon>
        <taxon>Spermatophyta</taxon>
        <taxon>Magnoliopsida</taxon>
        <taxon>Liliopsida</taxon>
        <taxon>Zingiberales</taxon>
        <taxon>Musaceae</taxon>
        <taxon>Ensete</taxon>
    </lineage>
</organism>
<proteinExistence type="predicted"/>
<dbReference type="EMBL" id="AMZH03009443">
    <property type="protein sequence ID" value="RRT56841.1"/>
    <property type="molecule type" value="Genomic_DNA"/>
</dbReference>
<protein>
    <submittedName>
        <fullName evidence="1">Uncharacterized protein</fullName>
    </submittedName>
</protein>